<protein>
    <submittedName>
        <fullName evidence="2">MoxR family ATPase</fullName>
    </submittedName>
</protein>
<dbReference type="Proteomes" id="UP001500731">
    <property type="component" value="Unassembled WGS sequence"/>
</dbReference>
<evidence type="ECO:0000313" key="3">
    <source>
        <dbReference type="Proteomes" id="UP001500731"/>
    </source>
</evidence>
<evidence type="ECO:0000313" key="2">
    <source>
        <dbReference type="EMBL" id="GAA4492082.1"/>
    </source>
</evidence>
<dbReference type="SMART" id="SM00382">
    <property type="entry name" value="AAA"/>
    <property type="match status" value="1"/>
</dbReference>
<gene>
    <name evidence="2" type="ORF">GCM10023171_36950</name>
</gene>
<dbReference type="Pfam" id="PF07728">
    <property type="entry name" value="AAA_5"/>
    <property type="match status" value="1"/>
</dbReference>
<organism evidence="2 3">
    <name type="scientific">Microbacterium panaciterrae</name>
    <dbReference type="NCBI Taxonomy" id="985759"/>
    <lineage>
        <taxon>Bacteria</taxon>
        <taxon>Bacillati</taxon>
        <taxon>Actinomycetota</taxon>
        <taxon>Actinomycetes</taxon>
        <taxon>Micrococcales</taxon>
        <taxon>Microbacteriaceae</taxon>
        <taxon>Microbacterium</taxon>
    </lineage>
</organism>
<sequence length="377" mass="39287">MTTTLPTIQRQSNPLLTVMRAAGRAGVAVLLRGKPGIGKSALMAALADAEGLPMETVIASLREPADFAGLPVVQAGGVDLAPPSWASRLAAAENGGYLFLDELTTAPPAVQAAALRVVLDRVVGDLTLPHGVRIVAAANPPEQAADGWDLAAPLANRFLHIDHEPSTDDWIDGMITGFTLPASGRVLDYNPVLRAAARAEVAAFIRTRPDLLHVLPEDDAATGRAWPSNRTWTMTADVLAFLDPGDTPAALLAVTGLVGEGPATEFITWRAMQDLPDPADVLANPESVAWADLEPSRAWAILTGVTAYATADRTKGGWIDAWKPLAVAATAGLQDVAAANARALLNTRPTNTNPPASARAFLSILSDAGLIPTEAAA</sequence>
<dbReference type="InterPro" id="IPR003593">
    <property type="entry name" value="AAA+_ATPase"/>
</dbReference>
<dbReference type="InterPro" id="IPR011704">
    <property type="entry name" value="ATPase_dyneun-rel_AAA"/>
</dbReference>
<dbReference type="RefSeq" id="WP_345188980.1">
    <property type="nucleotide sequence ID" value="NZ_BAABGP010000031.1"/>
</dbReference>
<reference evidence="3" key="1">
    <citation type="journal article" date="2019" name="Int. J. Syst. Evol. Microbiol.">
        <title>The Global Catalogue of Microorganisms (GCM) 10K type strain sequencing project: providing services to taxonomists for standard genome sequencing and annotation.</title>
        <authorList>
            <consortium name="The Broad Institute Genomics Platform"/>
            <consortium name="The Broad Institute Genome Sequencing Center for Infectious Disease"/>
            <person name="Wu L."/>
            <person name="Ma J."/>
        </authorList>
    </citation>
    <scope>NUCLEOTIDE SEQUENCE [LARGE SCALE GENOMIC DNA]</scope>
    <source>
        <strain evidence="3">JCM 17839</strain>
    </source>
</reference>
<keyword evidence="3" id="KW-1185">Reference proteome</keyword>
<name>A0ABP8PVF3_9MICO</name>
<accession>A0ABP8PVF3</accession>
<dbReference type="CDD" id="cd00009">
    <property type="entry name" value="AAA"/>
    <property type="match status" value="1"/>
</dbReference>
<dbReference type="Gene3D" id="3.40.50.300">
    <property type="entry name" value="P-loop containing nucleotide triphosphate hydrolases"/>
    <property type="match status" value="1"/>
</dbReference>
<feature type="domain" description="AAA+ ATPase" evidence="1">
    <location>
        <begin position="25"/>
        <end position="167"/>
    </location>
</feature>
<evidence type="ECO:0000259" key="1">
    <source>
        <dbReference type="SMART" id="SM00382"/>
    </source>
</evidence>
<dbReference type="SUPFAM" id="SSF52540">
    <property type="entry name" value="P-loop containing nucleoside triphosphate hydrolases"/>
    <property type="match status" value="1"/>
</dbReference>
<proteinExistence type="predicted"/>
<dbReference type="EMBL" id="BAABGP010000031">
    <property type="protein sequence ID" value="GAA4492082.1"/>
    <property type="molecule type" value="Genomic_DNA"/>
</dbReference>
<comment type="caution">
    <text evidence="2">The sequence shown here is derived from an EMBL/GenBank/DDBJ whole genome shotgun (WGS) entry which is preliminary data.</text>
</comment>
<dbReference type="InterPro" id="IPR027417">
    <property type="entry name" value="P-loop_NTPase"/>
</dbReference>